<feature type="domain" description="NigD-like C-terminal" evidence="2">
    <location>
        <begin position="108"/>
        <end position="198"/>
    </location>
</feature>
<dbReference type="InterPro" id="IPR035376">
    <property type="entry name" value="NigD_C"/>
</dbReference>
<dbReference type="InterPro" id="IPR024299">
    <property type="entry name" value="NigD-like_OB_dom"/>
</dbReference>
<name>A0A9X3F5E2_9BACT</name>
<dbReference type="PROSITE" id="PS51257">
    <property type="entry name" value="PROKAR_LIPOPROTEIN"/>
    <property type="match status" value="1"/>
</dbReference>
<comment type="caution">
    <text evidence="3">The sequence shown here is derived from an EMBL/GenBank/DDBJ whole genome shotgun (WGS) entry which is preliminary data.</text>
</comment>
<evidence type="ECO:0000259" key="1">
    <source>
        <dbReference type="Pfam" id="PF12667"/>
    </source>
</evidence>
<dbReference type="Gene3D" id="2.40.50.500">
    <property type="entry name" value="NigD-like N-terminal OB domain"/>
    <property type="match status" value="1"/>
</dbReference>
<feature type="domain" description="NigD-like N-terminal OB" evidence="1">
    <location>
        <begin position="40"/>
        <end position="103"/>
    </location>
</feature>
<dbReference type="Pfam" id="PF17415">
    <property type="entry name" value="NigD_C"/>
    <property type="match status" value="1"/>
</dbReference>
<reference evidence="3" key="1">
    <citation type="submission" date="2022-11" db="EMBL/GenBank/DDBJ databases">
        <title>Marilongibacter aestuarii gen. nov., sp. nov., isolated from tidal flat sediment.</title>
        <authorList>
            <person name="Jiayan W."/>
        </authorList>
    </citation>
    <scope>NUCLEOTIDE SEQUENCE</scope>
    <source>
        <strain evidence="3">Z1-6</strain>
    </source>
</reference>
<dbReference type="Gene3D" id="2.60.40.2370">
    <property type="entry name" value="NigD-like, C-terminal beta sandwich domain"/>
    <property type="match status" value="1"/>
</dbReference>
<dbReference type="RefSeq" id="WP_343332431.1">
    <property type="nucleotide sequence ID" value="NZ_JAPOHD010000013.1"/>
</dbReference>
<dbReference type="Pfam" id="PF12667">
    <property type="entry name" value="NigD_N"/>
    <property type="match status" value="1"/>
</dbReference>
<evidence type="ECO:0000313" key="4">
    <source>
        <dbReference type="Proteomes" id="UP001145087"/>
    </source>
</evidence>
<evidence type="ECO:0000259" key="2">
    <source>
        <dbReference type="Pfam" id="PF17415"/>
    </source>
</evidence>
<dbReference type="Proteomes" id="UP001145087">
    <property type="component" value="Unassembled WGS sequence"/>
</dbReference>
<gene>
    <name evidence="3" type="ORF">OU798_07070</name>
</gene>
<sequence length="229" mass="25946">MKKIVVGIAAVMAFVFTACLDDDGYSLGDMWVGFGVLKGEEPGSYLIFMDSKDVLVPTASNQPGWQEEYESGDRVLVNYTILEEDATSSIPRYYVKVNRIENVLMKGIMDITTENEDSIGNDPIIVQDYWVADSLLSFKLKYWGYDRIHFLNLVKQPGDITEEDQPIQLELRHNANQDAESVPYSAFVSFSLNSLRIEGLDSVRFEFTSTDYDGIIHTEEGVFNYSDLE</sequence>
<dbReference type="InterPro" id="IPR038143">
    <property type="entry name" value="NigD-like_C_dom_sf"/>
</dbReference>
<dbReference type="InterPro" id="IPR038179">
    <property type="entry name" value="NigD-like_N_sf"/>
</dbReference>
<accession>A0A9X3F5E2</accession>
<dbReference type="AlphaFoldDB" id="A0A9X3F5E2"/>
<protein>
    <submittedName>
        <fullName evidence="3">NigD-like protein</fullName>
    </submittedName>
</protein>
<keyword evidence="4" id="KW-1185">Reference proteome</keyword>
<dbReference type="EMBL" id="JAPOHD010000013">
    <property type="protein sequence ID" value="MCY1720097.1"/>
    <property type="molecule type" value="Genomic_DNA"/>
</dbReference>
<proteinExistence type="predicted"/>
<evidence type="ECO:0000313" key="3">
    <source>
        <dbReference type="EMBL" id="MCY1720097.1"/>
    </source>
</evidence>
<organism evidence="3 4">
    <name type="scientific">Draconibacterium aestuarii</name>
    <dbReference type="NCBI Taxonomy" id="2998507"/>
    <lineage>
        <taxon>Bacteria</taxon>
        <taxon>Pseudomonadati</taxon>
        <taxon>Bacteroidota</taxon>
        <taxon>Bacteroidia</taxon>
        <taxon>Marinilabiliales</taxon>
        <taxon>Prolixibacteraceae</taxon>
        <taxon>Draconibacterium</taxon>
    </lineage>
</organism>